<dbReference type="PROSITE" id="PS50893">
    <property type="entry name" value="ABC_TRANSPORTER_2"/>
    <property type="match status" value="1"/>
</dbReference>
<dbReference type="GO" id="GO:0055085">
    <property type="term" value="P:transmembrane transport"/>
    <property type="evidence" value="ECO:0007669"/>
    <property type="project" value="UniProtKB-ARBA"/>
</dbReference>
<evidence type="ECO:0000313" key="7">
    <source>
        <dbReference type="Proteomes" id="UP000481872"/>
    </source>
</evidence>
<dbReference type="RefSeq" id="WP_199870191.1">
    <property type="nucleotide sequence ID" value="NZ_JAAGPU010000019.1"/>
</dbReference>
<dbReference type="Gene3D" id="3.40.50.300">
    <property type="entry name" value="P-loop containing nucleotide triphosphate hydrolases"/>
    <property type="match status" value="1"/>
</dbReference>
<dbReference type="GO" id="GO:0005524">
    <property type="term" value="F:ATP binding"/>
    <property type="evidence" value="ECO:0007669"/>
    <property type="project" value="UniProtKB-KW"/>
</dbReference>
<evidence type="ECO:0000259" key="5">
    <source>
        <dbReference type="PROSITE" id="PS50893"/>
    </source>
</evidence>
<dbReference type="InterPro" id="IPR027417">
    <property type="entry name" value="P-loop_NTPase"/>
</dbReference>
<comment type="caution">
    <text evidence="6">The sequence shown here is derived from an EMBL/GenBank/DDBJ whole genome shotgun (WGS) entry which is preliminary data.</text>
</comment>
<evidence type="ECO:0000313" key="6">
    <source>
        <dbReference type="EMBL" id="NEU05343.1"/>
    </source>
</evidence>
<keyword evidence="3" id="KW-0547">Nucleotide-binding</keyword>
<sequence>MENYKLSKEPLLEVKNLRCYFNDKKLLFKKNKLVTKAVDDISFKINKGEVYGLVGESGCGKSTTGRAILSLVHKTGGTLKFDGNLIYDVENNYSITDKKMQSLRKDMQMIFQDPYSSLDPCMTVENIIKQGMLKHGLLKNKNEMNEVLHILKLCGLRNDCINKYPHEFSGGERQRIGIARALAINPKFLVCDEPTAALDVSIQAQIIMLMDKLKKEMGLTYLFISHNLSLVRYFCDRVGVMYLGKIVEECNAEELFITPKHPYTKCLISSIPKTHPTEKKERIILKNELPSSSDTINGCKFHTRCPYVQQICKNSIPKLKEIEPGHFVACHKIFN</sequence>
<evidence type="ECO:0000256" key="1">
    <source>
        <dbReference type="ARBA" id="ARBA00005417"/>
    </source>
</evidence>
<dbReference type="PANTHER" id="PTHR43776">
    <property type="entry name" value="TRANSPORT ATP-BINDING PROTEIN"/>
    <property type="match status" value="1"/>
</dbReference>
<evidence type="ECO:0000256" key="2">
    <source>
        <dbReference type="ARBA" id="ARBA00022448"/>
    </source>
</evidence>
<reference evidence="6 7" key="1">
    <citation type="submission" date="2020-02" db="EMBL/GenBank/DDBJ databases">
        <title>Genome assembly of a novel Clostridium senegalense strain.</title>
        <authorList>
            <person name="Gupta T.B."/>
            <person name="Jauregui R."/>
            <person name="Maclean P."/>
            <person name="Nawarathana A."/>
            <person name="Brightwell G."/>
        </authorList>
    </citation>
    <scope>NUCLEOTIDE SEQUENCE [LARGE SCALE GENOMIC DNA]</scope>
    <source>
        <strain evidence="6 7">AGRFS4</strain>
    </source>
</reference>
<gene>
    <name evidence="6" type="ORF">G3M99_10860</name>
</gene>
<evidence type="ECO:0000256" key="4">
    <source>
        <dbReference type="ARBA" id="ARBA00022840"/>
    </source>
</evidence>
<dbReference type="Pfam" id="PF08352">
    <property type="entry name" value="oligo_HPY"/>
    <property type="match status" value="1"/>
</dbReference>
<dbReference type="GO" id="GO:0016887">
    <property type="term" value="F:ATP hydrolysis activity"/>
    <property type="evidence" value="ECO:0007669"/>
    <property type="project" value="InterPro"/>
</dbReference>
<dbReference type="FunFam" id="3.40.50.300:FF:000016">
    <property type="entry name" value="Oligopeptide ABC transporter ATP-binding component"/>
    <property type="match status" value="1"/>
</dbReference>
<feature type="domain" description="ABC transporter" evidence="5">
    <location>
        <begin position="12"/>
        <end position="268"/>
    </location>
</feature>
<dbReference type="InterPro" id="IPR017871">
    <property type="entry name" value="ABC_transporter-like_CS"/>
</dbReference>
<dbReference type="CDD" id="cd03257">
    <property type="entry name" value="ABC_NikE_OppD_transporters"/>
    <property type="match status" value="1"/>
</dbReference>
<dbReference type="PANTHER" id="PTHR43776:SF8">
    <property type="entry name" value="ABC TRANSPORTER, ATP-BINDING PROTEIN"/>
    <property type="match status" value="1"/>
</dbReference>
<accession>A0A6M0H5K6</accession>
<dbReference type="NCBIfam" id="TIGR01727">
    <property type="entry name" value="oligo_HPY"/>
    <property type="match status" value="1"/>
</dbReference>
<name>A0A6M0H5K6_9CLOT</name>
<dbReference type="InterPro" id="IPR003439">
    <property type="entry name" value="ABC_transporter-like_ATP-bd"/>
</dbReference>
<dbReference type="InterPro" id="IPR050319">
    <property type="entry name" value="ABC_transp_ATP-bind"/>
</dbReference>
<comment type="similarity">
    <text evidence="1">Belongs to the ABC transporter superfamily.</text>
</comment>
<organism evidence="6 7">
    <name type="scientific">Clostridium senegalense</name>
    <dbReference type="NCBI Taxonomy" id="1465809"/>
    <lineage>
        <taxon>Bacteria</taxon>
        <taxon>Bacillati</taxon>
        <taxon>Bacillota</taxon>
        <taxon>Clostridia</taxon>
        <taxon>Eubacteriales</taxon>
        <taxon>Clostridiaceae</taxon>
        <taxon>Clostridium</taxon>
    </lineage>
</organism>
<keyword evidence="7" id="KW-1185">Reference proteome</keyword>
<keyword evidence="4 6" id="KW-0067">ATP-binding</keyword>
<dbReference type="Proteomes" id="UP000481872">
    <property type="component" value="Unassembled WGS sequence"/>
</dbReference>
<dbReference type="Pfam" id="PF00005">
    <property type="entry name" value="ABC_tran"/>
    <property type="match status" value="1"/>
</dbReference>
<dbReference type="SMART" id="SM00382">
    <property type="entry name" value="AAA"/>
    <property type="match status" value="1"/>
</dbReference>
<keyword evidence="2" id="KW-0813">Transport</keyword>
<protein>
    <submittedName>
        <fullName evidence="6">ABC transporter ATP-binding protein</fullName>
    </submittedName>
</protein>
<proteinExistence type="inferred from homology"/>
<dbReference type="InterPro" id="IPR013563">
    <property type="entry name" value="Oligopep_ABC_C"/>
</dbReference>
<evidence type="ECO:0000256" key="3">
    <source>
        <dbReference type="ARBA" id="ARBA00022741"/>
    </source>
</evidence>
<dbReference type="AlphaFoldDB" id="A0A6M0H5K6"/>
<dbReference type="SUPFAM" id="SSF52540">
    <property type="entry name" value="P-loop containing nucleoside triphosphate hydrolases"/>
    <property type="match status" value="1"/>
</dbReference>
<dbReference type="PROSITE" id="PS00211">
    <property type="entry name" value="ABC_TRANSPORTER_1"/>
    <property type="match status" value="1"/>
</dbReference>
<dbReference type="InterPro" id="IPR003593">
    <property type="entry name" value="AAA+_ATPase"/>
</dbReference>
<dbReference type="GO" id="GO:0015833">
    <property type="term" value="P:peptide transport"/>
    <property type="evidence" value="ECO:0007669"/>
    <property type="project" value="InterPro"/>
</dbReference>
<dbReference type="EMBL" id="JAAGPU010000019">
    <property type="protein sequence ID" value="NEU05343.1"/>
    <property type="molecule type" value="Genomic_DNA"/>
</dbReference>